<dbReference type="Proteomes" id="UP000053675">
    <property type="component" value="Unassembled WGS sequence"/>
</dbReference>
<dbReference type="EMBL" id="JMQM01000003">
    <property type="protein sequence ID" value="KFB08244.1"/>
    <property type="molecule type" value="Genomic_DNA"/>
</dbReference>
<dbReference type="PROSITE" id="PS51725">
    <property type="entry name" value="ABM"/>
    <property type="match status" value="1"/>
</dbReference>
<dbReference type="RefSeq" id="WP_036486976.1">
    <property type="nucleotide sequence ID" value="NZ_JMQM01000003.1"/>
</dbReference>
<dbReference type="InterPro" id="IPR050744">
    <property type="entry name" value="AI-2_Isomerase_LsrG"/>
</dbReference>
<accession>A0A084U5K8</accession>
<feature type="domain" description="ABM" evidence="1">
    <location>
        <begin position="2"/>
        <end position="91"/>
    </location>
</feature>
<keyword evidence="3" id="KW-1185">Reference proteome</keyword>
<keyword evidence="2" id="KW-0560">Oxidoreductase</keyword>
<proteinExistence type="predicted"/>
<name>A0A084U5K8_9HYPH</name>
<keyword evidence="2" id="KW-0503">Monooxygenase</keyword>
<gene>
    <name evidence="2" type="ORF">EL18_03454</name>
</gene>
<dbReference type="Gene3D" id="3.30.70.100">
    <property type="match status" value="1"/>
</dbReference>
<dbReference type="eggNOG" id="COG1359">
    <property type="taxonomic scope" value="Bacteria"/>
</dbReference>
<dbReference type="GO" id="GO:0005829">
    <property type="term" value="C:cytosol"/>
    <property type="evidence" value="ECO:0007669"/>
    <property type="project" value="TreeGrafter"/>
</dbReference>
<evidence type="ECO:0000259" key="1">
    <source>
        <dbReference type="PROSITE" id="PS51725"/>
    </source>
</evidence>
<dbReference type="STRING" id="472175.EL18_03454"/>
<dbReference type="PANTHER" id="PTHR33336">
    <property type="entry name" value="QUINOL MONOOXYGENASE YGIN-RELATED"/>
    <property type="match status" value="1"/>
</dbReference>
<sequence>MYCVAVTFRLHAENFSAFEKRVVQQARDSLEKEPGCSVFDVWTDAERPNEVFLYEIYDDRAAFDAHLASKHFKSFDAEVADWVADKKVLTWSAKA</sequence>
<protein>
    <submittedName>
        <fullName evidence="2">Antibiotic biosynthesis monooxygenase</fullName>
    </submittedName>
</protein>
<dbReference type="OrthoDB" id="9812754at2"/>
<dbReference type="GO" id="GO:0004497">
    <property type="term" value="F:monooxygenase activity"/>
    <property type="evidence" value="ECO:0007669"/>
    <property type="project" value="UniProtKB-KW"/>
</dbReference>
<dbReference type="PATRIC" id="fig|472175.3.peg.3454"/>
<evidence type="ECO:0000313" key="3">
    <source>
        <dbReference type="Proteomes" id="UP000053675"/>
    </source>
</evidence>
<organism evidence="2 3">
    <name type="scientific">Nitratireductor basaltis</name>
    <dbReference type="NCBI Taxonomy" id="472175"/>
    <lineage>
        <taxon>Bacteria</taxon>
        <taxon>Pseudomonadati</taxon>
        <taxon>Pseudomonadota</taxon>
        <taxon>Alphaproteobacteria</taxon>
        <taxon>Hyphomicrobiales</taxon>
        <taxon>Phyllobacteriaceae</taxon>
        <taxon>Nitratireductor</taxon>
    </lineage>
</organism>
<reference evidence="2 3" key="1">
    <citation type="submission" date="2014-05" db="EMBL/GenBank/DDBJ databases">
        <title>Draft Genome Sequence of Nitratireductor basaltis Strain UMTGB225, A Marine Bacterium Isolated from Green Barrel Tunicate.</title>
        <authorList>
            <person name="Gan H.Y."/>
        </authorList>
    </citation>
    <scope>NUCLEOTIDE SEQUENCE [LARGE SCALE GENOMIC DNA]</scope>
    <source>
        <strain evidence="2 3">UMTGB225</strain>
    </source>
</reference>
<dbReference type="PANTHER" id="PTHR33336:SF3">
    <property type="entry name" value="ABM DOMAIN-CONTAINING PROTEIN"/>
    <property type="match status" value="1"/>
</dbReference>
<evidence type="ECO:0000313" key="2">
    <source>
        <dbReference type="EMBL" id="KFB08244.1"/>
    </source>
</evidence>
<comment type="caution">
    <text evidence="2">The sequence shown here is derived from an EMBL/GenBank/DDBJ whole genome shotgun (WGS) entry which is preliminary data.</text>
</comment>
<dbReference type="AlphaFoldDB" id="A0A084U5K8"/>
<dbReference type="Pfam" id="PF03992">
    <property type="entry name" value="ABM"/>
    <property type="match status" value="1"/>
</dbReference>
<dbReference type="InterPro" id="IPR011008">
    <property type="entry name" value="Dimeric_a/b-barrel"/>
</dbReference>
<dbReference type="SUPFAM" id="SSF54909">
    <property type="entry name" value="Dimeric alpha+beta barrel"/>
    <property type="match status" value="1"/>
</dbReference>
<dbReference type="InterPro" id="IPR007138">
    <property type="entry name" value="ABM_dom"/>
</dbReference>